<dbReference type="InterPro" id="IPR022258">
    <property type="entry name" value="Flagellar_operon_YvyF"/>
</dbReference>
<organism evidence="1 2">
    <name type="scientific">Paraliobacillus quinghaiensis</name>
    <dbReference type="NCBI Taxonomy" id="470815"/>
    <lineage>
        <taxon>Bacteria</taxon>
        <taxon>Bacillati</taxon>
        <taxon>Bacillota</taxon>
        <taxon>Bacilli</taxon>
        <taxon>Bacillales</taxon>
        <taxon>Bacillaceae</taxon>
        <taxon>Paraliobacillus</taxon>
    </lineage>
</organism>
<proteinExistence type="predicted"/>
<evidence type="ECO:0000313" key="2">
    <source>
        <dbReference type="Proteomes" id="UP000618460"/>
    </source>
</evidence>
<dbReference type="Proteomes" id="UP000618460">
    <property type="component" value="Unassembled WGS sequence"/>
</dbReference>
<evidence type="ECO:0008006" key="3">
    <source>
        <dbReference type="Google" id="ProtNLM"/>
    </source>
</evidence>
<gene>
    <name evidence="1" type="primary">yvyF</name>
    <name evidence="1" type="ORF">GCM10011351_21960</name>
</gene>
<comment type="caution">
    <text evidence="1">The sequence shown here is derived from an EMBL/GenBank/DDBJ whole genome shotgun (WGS) entry which is preliminary data.</text>
</comment>
<sequence length="140" mass="16100">MGELDNCSNCGKLFVKVTRNVCPDCVKEEEKKFQTVYDFMKKRVNRQATIPEIVEGTGVEEDLIIRFVKEKRLRASQFPNVTYPCEKCGKGIQEGKLCTTCSKELSADLAYQDEIDKVADRNQTEENQKVRTYFSVDKKN</sequence>
<reference evidence="1" key="2">
    <citation type="submission" date="2020-09" db="EMBL/GenBank/DDBJ databases">
        <authorList>
            <person name="Sun Q."/>
            <person name="Zhou Y."/>
        </authorList>
    </citation>
    <scope>NUCLEOTIDE SEQUENCE</scope>
    <source>
        <strain evidence="1">CGMCC 1.6333</strain>
    </source>
</reference>
<dbReference type="OrthoDB" id="1739831at2"/>
<dbReference type="NCBIfam" id="TIGR03826">
    <property type="entry name" value="YvyF"/>
    <property type="match status" value="1"/>
</dbReference>
<accession>A0A917WWL6</accession>
<dbReference type="RefSeq" id="WP_117155704.1">
    <property type="nucleotide sequence ID" value="NZ_BMLG01000012.1"/>
</dbReference>
<protein>
    <recommendedName>
        <fullName evidence="3">Flagellar protein</fullName>
    </recommendedName>
</protein>
<evidence type="ECO:0000313" key="1">
    <source>
        <dbReference type="EMBL" id="GGM35466.1"/>
    </source>
</evidence>
<reference evidence="1" key="1">
    <citation type="journal article" date="2014" name="Int. J. Syst. Evol. Microbiol.">
        <title>Complete genome sequence of Corynebacterium casei LMG S-19264T (=DSM 44701T), isolated from a smear-ripened cheese.</title>
        <authorList>
            <consortium name="US DOE Joint Genome Institute (JGI-PGF)"/>
            <person name="Walter F."/>
            <person name="Albersmeier A."/>
            <person name="Kalinowski J."/>
            <person name="Ruckert C."/>
        </authorList>
    </citation>
    <scope>NUCLEOTIDE SEQUENCE</scope>
    <source>
        <strain evidence="1">CGMCC 1.6333</strain>
    </source>
</reference>
<dbReference type="EMBL" id="BMLG01000012">
    <property type="protein sequence ID" value="GGM35466.1"/>
    <property type="molecule type" value="Genomic_DNA"/>
</dbReference>
<keyword evidence="2" id="KW-1185">Reference proteome</keyword>
<dbReference type="AlphaFoldDB" id="A0A917WWL6"/>
<name>A0A917WWL6_9BACI</name>